<evidence type="ECO:0000313" key="2">
    <source>
        <dbReference type="Proteomes" id="UP000299102"/>
    </source>
</evidence>
<comment type="caution">
    <text evidence="1">The sequence shown here is derived from an EMBL/GenBank/DDBJ whole genome shotgun (WGS) entry which is preliminary data.</text>
</comment>
<keyword evidence="2" id="KW-1185">Reference proteome</keyword>
<dbReference type="Proteomes" id="UP000299102">
    <property type="component" value="Unassembled WGS sequence"/>
</dbReference>
<proteinExistence type="predicted"/>
<accession>A0A4C1TRL2</accession>
<name>A0A4C1TRL2_EUMVA</name>
<sequence>MSVWIEVRDPKLPTRLCSGGRRVPPERPRLSYSYQDVGNAPVTPLLLRVFKDGKDHLFSSDLQNRLPFKYVVAK</sequence>
<evidence type="ECO:0000313" key="1">
    <source>
        <dbReference type="EMBL" id="GBP16625.1"/>
    </source>
</evidence>
<gene>
    <name evidence="1" type="ORF">EVAR_19417_1</name>
</gene>
<dbReference type="EMBL" id="BGZK01000080">
    <property type="protein sequence ID" value="GBP16625.1"/>
    <property type="molecule type" value="Genomic_DNA"/>
</dbReference>
<dbReference type="AlphaFoldDB" id="A0A4C1TRL2"/>
<reference evidence="1 2" key="1">
    <citation type="journal article" date="2019" name="Commun. Biol.">
        <title>The bagworm genome reveals a unique fibroin gene that provides high tensile strength.</title>
        <authorList>
            <person name="Kono N."/>
            <person name="Nakamura H."/>
            <person name="Ohtoshi R."/>
            <person name="Tomita M."/>
            <person name="Numata K."/>
            <person name="Arakawa K."/>
        </authorList>
    </citation>
    <scope>NUCLEOTIDE SEQUENCE [LARGE SCALE GENOMIC DNA]</scope>
</reference>
<protein>
    <submittedName>
        <fullName evidence="1">Uncharacterized protein</fullName>
    </submittedName>
</protein>
<organism evidence="1 2">
    <name type="scientific">Eumeta variegata</name>
    <name type="common">Bagworm moth</name>
    <name type="synonym">Eumeta japonica</name>
    <dbReference type="NCBI Taxonomy" id="151549"/>
    <lineage>
        <taxon>Eukaryota</taxon>
        <taxon>Metazoa</taxon>
        <taxon>Ecdysozoa</taxon>
        <taxon>Arthropoda</taxon>
        <taxon>Hexapoda</taxon>
        <taxon>Insecta</taxon>
        <taxon>Pterygota</taxon>
        <taxon>Neoptera</taxon>
        <taxon>Endopterygota</taxon>
        <taxon>Lepidoptera</taxon>
        <taxon>Glossata</taxon>
        <taxon>Ditrysia</taxon>
        <taxon>Tineoidea</taxon>
        <taxon>Psychidae</taxon>
        <taxon>Oiketicinae</taxon>
        <taxon>Eumeta</taxon>
    </lineage>
</organism>